<gene>
    <name evidence="1" type="ORF">ORPV_1120</name>
</gene>
<reference evidence="1" key="1">
    <citation type="submission" date="2017-08" db="EMBL/GenBank/DDBJ databases">
        <authorList>
            <consortium name="Urmite Genomes"/>
        </authorList>
    </citation>
    <scope>NUCLEOTIDE SEQUENCE [LARGE SCALE GENOMIC DNA]</scope>
    <source>
        <strain evidence="1">IHUMI-LCC2</strain>
    </source>
</reference>
<keyword evidence="2" id="KW-1185">Reference proteome</keyword>
<dbReference type="GeneID" id="35381786"/>
<sequence>MEGLLKVLNDYNEERNRCIKKFITTVLYESVTPGNQLHKDLSDTKDPTKKLYRDKFGYTGDRYKYFDKFECLGMLNYSEVRDVKKKLKSELKEITGDDINVTMDTHFKNSGSILFKIDK</sequence>
<evidence type="ECO:0000313" key="2">
    <source>
        <dbReference type="Proteomes" id="UP000236316"/>
    </source>
</evidence>
<proteinExistence type="predicted"/>
<dbReference type="RefSeq" id="YP_009449326.1">
    <property type="nucleotide sequence ID" value="NC_036594.1"/>
</dbReference>
<protein>
    <submittedName>
        <fullName evidence="1">Uncharacterized protein</fullName>
    </submittedName>
</protein>
<evidence type="ECO:0000313" key="1">
    <source>
        <dbReference type="EMBL" id="SNW63024.1"/>
    </source>
</evidence>
<dbReference type="Proteomes" id="UP000236316">
    <property type="component" value="Segment"/>
</dbReference>
<accession>A0A2I2L663</accession>
<name>A0A2I2L663_9VIRU</name>
<dbReference type="KEGG" id="vg:35381786"/>
<organism evidence="1">
    <name type="scientific">Orpheovirus IHUMI-LCC2</name>
    <dbReference type="NCBI Taxonomy" id="2023057"/>
    <lineage>
        <taxon>Viruses</taxon>
        <taxon>Varidnaviria</taxon>
        <taxon>Bamfordvirae</taxon>
        <taxon>Nucleocytoviricota</taxon>
        <taxon>Megaviricetes</taxon>
        <taxon>Pimascovirales</taxon>
        <taxon>Ocovirineae</taxon>
        <taxon>Orpheoviridae</taxon>
        <taxon>Alphaorpheovirus</taxon>
        <taxon>Alphaorpheovirus massiliense</taxon>
    </lineage>
</organism>
<dbReference type="EMBL" id="LT906555">
    <property type="protein sequence ID" value="SNW63024.1"/>
    <property type="molecule type" value="Genomic_DNA"/>
</dbReference>